<feature type="transmembrane region" description="Helical" evidence="8">
    <location>
        <begin position="108"/>
        <end position="126"/>
    </location>
</feature>
<keyword evidence="11" id="KW-1185">Reference proteome</keyword>
<comment type="subcellular location">
    <subcellularLocation>
        <location evidence="1">Endomembrane system</location>
        <topology evidence="1">Multi-pass membrane protein</topology>
    </subcellularLocation>
</comment>
<feature type="transmembrane region" description="Helical" evidence="8">
    <location>
        <begin position="45"/>
        <end position="69"/>
    </location>
</feature>
<keyword evidence="5 8" id="KW-1133">Transmembrane helix</keyword>
<feature type="transmembrane region" description="Helical" evidence="8">
    <location>
        <begin position="207"/>
        <end position="228"/>
    </location>
</feature>
<dbReference type="EC" id="2.3.1.225" evidence="8"/>
<feature type="transmembrane region" description="Helical" evidence="8">
    <location>
        <begin position="248"/>
        <end position="278"/>
    </location>
</feature>
<gene>
    <name evidence="10" type="ORF">RND81_05G268800</name>
</gene>
<dbReference type="GO" id="GO:0006612">
    <property type="term" value="P:protein targeting to membrane"/>
    <property type="evidence" value="ECO:0007669"/>
    <property type="project" value="TreeGrafter"/>
</dbReference>
<comment type="similarity">
    <text evidence="2 8">Belongs to the DHHC palmitoyltransferase family.</text>
</comment>
<evidence type="ECO:0000256" key="5">
    <source>
        <dbReference type="ARBA" id="ARBA00022989"/>
    </source>
</evidence>
<evidence type="ECO:0000259" key="9">
    <source>
        <dbReference type="Pfam" id="PF01529"/>
    </source>
</evidence>
<dbReference type="GO" id="GO:0019706">
    <property type="term" value="F:protein-cysteine S-palmitoyltransferase activity"/>
    <property type="evidence" value="ECO:0007669"/>
    <property type="project" value="UniProtKB-EC"/>
</dbReference>
<name>A0AAW1KX37_SAPOF</name>
<keyword evidence="7 8" id="KW-0012">Acyltransferase</keyword>
<accession>A0AAW1KX37</accession>
<protein>
    <recommendedName>
        <fullName evidence="8">S-acyltransferase</fullName>
        <ecNumber evidence="8">2.3.1.225</ecNumber>
    </recommendedName>
    <alternativeName>
        <fullName evidence="8">Palmitoyltransferase</fullName>
    </alternativeName>
</protein>
<keyword evidence="6 8" id="KW-0472">Membrane</keyword>
<keyword evidence="3 8" id="KW-0808">Transferase</keyword>
<evidence type="ECO:0000256" key="2">
    <source>
        <dbReference type="ARBA" id="ARBA00008574"/>
    </source>
</evidence>
<organism evidence="10 11">
    <name type="scientific">Saponaria officinalis</name>
    <name type="common">Common soapwort</name>
    <name type="synonym">Lychnis saponaria</name>
    <dbReference type="NCBI Taxonomy" id="3572"/>
    <lineage>
        <taxon>Eukaryota</taxon>
        <taxon>Viridiplantae</taxon>
        <taxon>Streptophyta</taxon>
        <taxon>Embryophyta</taxon>
        <taxon>Tracheophyta</taxon>
        <taxon>Spermatophyta</taxon>
        <taxon>Magnoliopsida</taxon>
        <taxon>eudicotyledons</taxon>
        <taxon>Gunneridae</taxon>
        <taxon>Pentapetalae</taxon>
        <taxon>Caryophyllales</taxon>
        <taxon>Caryophyllaceae</taxon>
        <taxon>Caryophylleae</taxon>
        <taxon>Saponaria</taxon>
    </lineage>
</organism>
<dbReference type="InterPro" id="IPR001594">
    <property type="entry name" value="Palmitoyltrfase_DHHC"/>
</dbReference>
<comment type="catalytic activity">
    <reaction evidence="8">
        <text>L-cysteinyl-[protein] + hexadecanoyl-CoA = S-hexadecanoyl-L-cysteinyl-[protein] + CoA</text>
        <dbReference type="Rhea" id="RHEA:36683"/>
        <dbReference type="Rhea" id="RHEA-COMP:10131"/>
        <dbReference type="Rhea" id="RHEA-COMP:11032"/>
        <dbReference type="ChEBI" id="CHEBI:29950"/>
        <dbReference type="ChEBI" id="CHEBI:57287"/>
        <dbReference type="ChEBI" id="CHEBI:57379"/>
        <dbReference type="ChEBI" id="CHEBI:74151"/>
        <dbReference type="EC" id="2.3.1.225"/>
    </reaction>
</comment>
<feature type="transmembrane region" description="Helical" evidence="8">
    <location>
        <begin position="18"/>
        <end position="39"/>
    </location>
</feature>
<dbReference type="Proteomes" id="UP001443914">
    <property type="component" value="Unassembled WGS sequence"/>
</dbReference>
<dbReference type="GO" id="GO:0005783">
    <property type="term" value="C:endoplasmic reticulum"/>
    <property type="evidence" value="ECO:0007669"/>
    <property type="project" value="TreeGrafter"/>
</dbReference>
<evidence type="ECO:0000256" key="6">
    <source>
        <dbReference type="ARBA" id="ARBA00023136"/>
    </source>
</evidence>
<keyword evidence="4 8" id="KW-0812">Transmembrane</keyword>
<proteinExistence type="inferred from homology"/>
<feature type="domain" description="Palmitoyltransferase DHHC" evidence="9">
    <location>
        <begin position="175"/>
        <end position="286"/>
    </location>
</feature>
<evidence type="ECO:0000256" key="3">
    <source>
        <dbReference type="ARBA" id="ARBA00022679"/>
    </source>
</evidence>
<reference evidence="10" key="1">
    <citation type="submission" date="2024-03" db="EMBL/GenBank/DDBJ databases">
        <title>WGS assembly of Saponaria officinalis var. Norfolk2.</title>
        <authorList>
            <person name="Jenkins J."/>
            <person name="Shu S."/>
            <person name="Grimwood J."/>
            <person name="Barry K."/>
            <person name="Goodstein D."/>
            <person name="Schmutz J."/>
            <person name="Leebens-Mack J."/>
            <person name="Osbourn A."/>
        </authorList>
    </citation>
    <scope>NUCLEOTIDE SEQUENCE [LARGE SCALE GENOMIC DNA]</scope>
    <source>
        <strain evidence="10">JIC</strain>
    </source>
</reference>
<sequence>MLGLDTNDDNRRKNSPELFLRCTVSSIFGIFTQLALLSIPHFAGVFSLFFQLILSGFVLMIVTIFGQFVRRFLGVRASAPSFVFFHMIFIWSVYVIVIRHAVSPLIDILFNGMLACLLIGFYRMLVSDPGFVRCDLPMSVKAPASEDGAHPEELTMSETSRCFPNSIEEASLSARRVHYCRSCKAHILGFDHHCPAFGNCIGEKNHALFMGLLVGFMVTEALYALSAYQWTEKNKIHKANSSAIVQSLAISTMIFSLIQVLWQVAFFIWHVYCVCFNIRTEEWINWRRYPEFHVIAHPSQSSSEKRFRNPYHKGIFINLKDFFRRYR</sequence>
<dbReference type="EMBL" id="JBDFQZ010000005">
    <property type="protein sequence ID" value="KAK9727255.1"/>
    <property type="molecule type" value="Genomic_DNA"/>
</dbReference>
<evidence type="ECO:0000256" key="1">
    <source>
        <dbReference type="ARBA" id="ARBA00004127"/>
    </source>
</evidence>
<dbReference type="PANTHER" id="PTHR22883:SF127">
    <property type="entry name" value="ZDHHC-TYPE PALMITOYLTRANSFERASE 3-RELATED"/>
    <property type="match status" value="1"/>
</dbReference>
<evidence type="ECO:0000256" key="4">
    <source>
        <dbReference type="ARBA" id="ARBA00022692"/>
    </source>
</evidence>
<evidence type="ECO:0000313" key="10">
    <source>
        <dbReference type="EMBL" id="KAK9727255.1"/>
    </source>
</evidence>
<evidence type="ECO:0000313" key="11">
    <source>
        <dbReference type="Proteomes" id="UP001443914"/>
    </source>
</evidence>
<dbReference type="AlphaFoldDB" id="A0AAW1KX37"/>
<dbReference type="GO" id="GO:0005794">
    <property type="term" value="C:Golgi apparatus"/>
    <property type="evidence" value="ECO:0007669"/>
    <property type="project" value="TreeGrafter"/>
</dbReference>
<evidence type="ECO:0000256" key="8">
    <source>
        <dbReference type="RuleBase" id="RU079119"/>
    </source>
</evidence>
<evidence type="ECO:0000256" key="7">
    <source>
        <dbReference type="ARBA" id="ARBA00023315"/>
    </source>
</evidence>
<dbReference type="Pfam" id="PF01529">
    <property type="entry name" value="DHHC"/>
    <property type="match status" value="1"/>
</dbReference>
<comment type="caution">
    <text evidence="10">The sequence shown here is derived from an EMBL/GenBank/DDBJ whole genome shotgun (WGS) entry which is preliminary data.</text>
</comment>
<dbReference type="PROSITE" id="PS50216">
    <property type="entry name" value="DHHC"/>
    <property type="match status" value="1"/>
</dbReference>
<dbReference type="InterPro" id="IPR039859">
    <property type="entry name" value="PFA4/ZDH16/20/ERF2-like"/>
</dbReference>
<dbReference type="PANTHER" id="PTHR22883">
    <property type="entry name" value="ZINC FINGER DHHC DOMAIN CONTAINING PROTEIN"/>
    <property type="match status" value="1"/>
</dbReference>
<comment type="domain">
    <text evidence="8">The DHHC domain is required for palmitoyltransferase activity.</text>
</comment>
<feature type="transmembrane region" description="Helical" evidence="8">
    <location>
        <begin position="81"/>
        <end position="102"/>
    </location>
</feature>